<dbReference type="InterPro" id="IPR054484">
    <property type="entry name" value="ComC_SSD"/>
</dbReference>
<dbReference type="PhylomeDB" id="Q86AX2"/>
<feature type="transmembrane region" description="Helical" evidence="1">
    <location>
        <begin position="1327"/>
        <end position="1349"/>
    </location>
</feature>
<accession>Q86AX2</accession>
<sequence>MKNINIIILLFLLNVYNINCQSLNIIDVSLGSNSLYPLTSDQIVCYLQLEIQVISTFSGWYSFSIPYSSDPYFPNSNYVLTSPVSNSTNTIFIYQNQPIPYGTHSFTIYSDLLLYNGTGFVQILTSSFQTEYTCNRIDVNLIQLNFIPTIRSFDPNSMRMGVLKVNGLHNSCTLSTSIGFLPDGGSNNYWVLNFQTPLSIATNSLNLTIWFADKTFYIDIPSIYKTFIGSFSPITLYPNQINITRFGINEFPLFSFTVDSKDYPYIFYDRDVRSPVVIAYGSNDNYTYIGILSNSGALTQTGIYALQGDNINLINNVTTDISSFVTNVIPSTGTVSNFSKIGSSNIFSVSFDGFQSYDLNDYQITFQTLYSITQWPFGFSGSNKNFTFDASFLLSQNSSLGDQSMLSIFPLNNYGTQFSVYIPLNYPENGVSSRIIITDFKVIHLFDFKYIVRMAFIINGQPYPLTSISINDKIYKYENLASGDLSNGVFEFIWDYKFYINTISIRTFANNVYTLNSNDFYSIGPNKRITFPTFKTYDISSIKDITFLYNNVNITNKSVSNIMYFKINGFNPQNQTAPTICLLLVDPVSTFAPTLEPDSGKYCSKWNKVMGVFQIEFIIPSNTLSGVLPYNLIFNQYYSIESSTLSNSSQLFIYSNYFDAYGPIFSEFKNKTINSTTFGWEFYIEDSINGFDHGEIIVRGDLDSSIYKFYLTINNLLIGNKYRGKYEILINLQTNVCASQNYIITNVNLYDTQSNIAIHTRLNGYKYDSVKTPFINYLDNSDILLFNLQCGSFIDDTPPLLKSFEMINLINVNQSLIFNFEAQDIESGLKYAQYPIVYATTLHTGIIECVSKIVSINSTYAKYRCDMELPFGFAYGHDVIFTVYGFVNNGGYYSGYSYDKLVEMGLNHSITSMNIYWKLVITNSSSITPSGGDLWVMGKSFSNFIFKSVNVIYSDTSLTPDNLKPIDSSFYSSVFLISGIKATNKSFTIQIISTNGNSNIYTVQPINFLYDYIDTNQPPPTNPPQKCIGSPVCGGLDHGYCNGLQGCVCYSPWVGLGCTSKVVVIPPPKLNSTTPTSELPVLGEGENNNSTNILFKSLVSIVSLRELNFQGNVVNEFKFEKWIYSEINSNKHQYFTSINVPSTTLNSNETTSTNIMATIQWFPNQTNIQFANQLLTMNPSTVKYTIEIGSYNFKNKLNQLQLVLSASMDSSNTNNICSKSEFGNTNSDDNSNYVKIQVDNHSLYGRFIKRAIIDSQVISIENEQLDSSMNPINSASSSQSFIGITIPYYRFGITLDPDFSVLVDDKSVSSGDDSICSKSSSLTNGQLAGIIVGATIFASICIVALIILIKKRRHLLLLLRAKDIVLAVRKPNYSNN</sequence>
<dbReference type="InParanoid" id="Q86AX2"/>
<keyword evidence="9" id="KW-1185">Reference proteome</keyword>
<dbReference type="EMBL" id="AAFI02000022">
    <property type="protein sequence ID" value="EAL68539.1"/>
    <property type="molecule type" value="Genomic_DNA"/>
</dbReference>
<dbReference type="KEGG" id="ddi:DDB_G0277731"/>
<feature type="domain" description="DUF7034" evidence="4">
    <location>
        <begin position="799"/>
        <end position="912"/>
    </location>
</feature>
<dbReference type="Pfam" id="PF23034">
    <property type="entry name" value="DUF7035"/>
    <property type="match status" value="1"/>
</dbReference>
<dbReference type="InterPro" id="IPR055463">
    <property type="entry name" value="DUF7035"/>
</dbReference>
<dbReference type="Pfam" id="PF22933">
    <property type="entry name" value="ComC_SSD"/>
    <property type="match status" value="1"/>
</dbReference>
<feature type="signal peptide" evidence="2">
    <location>
        <begin position="1"/>
        <end position="20"/>
    </location>
</feature>
<comment type="caution">
    <text evidence="8">The sequence shown here is derived from an EMBL/GenBank/DDBJ whole genome shotgun (WGS) entry which is preliminary data.</text>
</comment>
<accession>Q54Z86</accession>
<evidence type="ECO:0000313" key="9">
    <source>
        <dbReference type="Proteomes" id="UP000002195"/>
    </source>
</evidence>
<evidence type="ECO:0000259" key="3">
    <source>
        <dbReference type="Pfam" id="PF22933"/>
    </source>
</evidence>
<dbReference type="InterPro" id="IPR056645">
    <property type="entry name" value="DUF7743"/>
</dbReference>
<keyword evidence="1" id="KW-0812">Transmembrane</keyword>
<dbReference type="GeneID" id="8621178"/>
<proteinExistence type="predicted"/>
<keyword evidence="1" id="KW-1133">Transmembrane helix</keyword>
<dbReference type="AlphaFoldDB" id="Q86AX2"/>
<dbReference type="PaxDb" id="44689-DDB0238822"/>
<feature type="domain" description="DUF7035" evidence="5">
    <location>
        <begin position="658"/>
        <end position="790"/>
    </location>
</feature>
<keyword evidence="2" id="KW-0732">Signal</keyword>
<evidence type="ECO:0000256" key="2">
    <source>
        <dbReference type="SAM" id="SignalP"/>
    </source>
</evidence>
<feature type="domain" description="DUF7743" evidence="6">
    <location>
        <begin position="437"/>
        <end position="545"/>
    </location>
</feature>
<evidence type="ECO:0000259" key="6">
    <source>
        <dbReference type="Pfam" id="PF24893"/>
    </source>
</evidence>
<dbReference type="dictyBase" id="DDB_G0277731"/>
<dbReference type="HOGENOM" id="CLU_004923_0_0_1"/>
<evidence type="ECO:0000259" key="4">
    <source>
        <dbReference type="Pfam" id="PF23033"/>
    </source>
</evidence>
<reference evidence="8 9" key="1">
    <citation type="journal article" date="2005" name="Nature">
        <title>The genome of the social amoeba Dictyostelium discoideum.</title>
        <authorList>
            <consortium name="The Dictyostelium discoideum Sequencing Consortium"/>
            <person name="Eichinger L."/>
            <person name="Pachebat J.A."/>
            <person name="Glockner G."/>
            <person name="Rajandream M.A."/>
            <person name="Sucgang R."/>
            <person name="Berriman M."/>
            <person name="Song J."/>
            <person name="Olsen R."/>
            <person name="Szafranski K."/>
            <person name="Xu Q."/>
            <person name="Tunggal B."/>
            <person name="Kummerfeld S."/>
            <person name="Madera M."/>
            <person name="Konfortov B.A."/>
            <person name="Rivero F."/>
            <person name="Bankier A.T."/>
            <person name="Lehmann R."/>
            <person name="Hamlin N."/>
            <person name="Davies R."/>
            <person name="Gaudet P."/>
            <person name="Fey P."/>
            <person name="Pilcher K."/>
            <person name="Chen G."/>
            <person name="Saunders D."/>
            <person name="Sodergren E."/>
            <person name="Davis P."/>
            <person name="Kerhornou A."/>
            <person name="Nie X."/>
            <person name="Hall N."/>
            <person name="Anjard C."/>
            <person name="Hemphill L."/>
            <person name="Bason N."/>
            <person name="Farbrother P."/>
            <person name="Desany B."/>
            <person name="Just E."/>
            <person name="Morio T."/>
            <person name="Rost R."/>
            <person name="Churcher C."/>
            <person name="Cooper J."/>
            <person name="Haydock S."/>
            <person name="van Driessche N."/>
            <person name="Cronin A."/>
            <person name="Goodhead I."/>
            <person name="Muzny D."/>
            <person name="Mourier T."/>
            <person name="Pain A."/>
            <person name="Lu M."/>
            <person name="Harper D."/>
            <person name="Lindsay R."/>
            <person name="Hauser H."/>
            <person name="James K."/>
            <person name="Quiles M."/>
            <person name="Madan Babu M."/>
            <person name="Saito T."/>
            <person name="Buchrieser C."/>
            <person name="Wardroper A."/>
            <person name="Felder M."/>
            <person name="Thangavelu M."/>
            <person name="Johnson D."/>
            <person name="Knights A."/>
            <person name="Loulseged H."/>
            <person name="Mungall K."/>
            <person name="Oliver K."/>
            <person name="Price C."/>
            <person name="Quail M.A."/>
            <person name="Urushihara H."/>
            <person name="Hernandez J."/>
            <person name="Rabbinowitsch E."/>
            <person name="Steffen D."/>
            <person name="Sanders M."/>
            <person name="Ma J."/>
            <person name="Kohara Y."/>
            <person name="Sharp S."/>
            <person name="Simmonds M."/>
            <person name="Spiegler S."/>
            <person name="Tivey A."/>
            <person name="Sugano S."/>
            <person name="White B."/>
            <person name="Walker D."/>
            <person name="Woodward J."/>
            <person name="Winckler T."/>
            <person name="Tanaka Y."/>
            <person name="Shaulsky G."/>
            <person name="Schleicher M."/>
            <person name="Weinstock G."/>
            <person name="Rosenthal A."/>
            <person name="Cox E.C."/>
            <person name="Chisholm R.L."/>
            <person name="Gibbs R."/>
            <person name="Loomis W.F."/>
            <person name="Platzer M."/>
            <person name="Kay R.R."/>
            <person name="Williams J."/>
            <person name="Dear P.H."/>
            <person name="Noegel A.A."/>
            <person name="Barrell B."/>
            <person name="Kuspa A."/>
        </authorList>
    </citation>
    <scope>NUCLEOTIDE SEQUENCE [LARGE SCALE GENOMIC DNA]</scope>
    <source>
        <strain evidence="8 9">AX4</strain>
    </source>
</reference>
<dbReference type="InterPro" id="IPR057709">
    <property type="entry name" value="DUF7949"/>
</dbReference>
<dbReference type="eggNOG" id="ENOG502SC7H">
    <property type="taxonomic scope" value="Eukaryota"/>
</dbReference>
<dbReference type="OMA" id="IMATIQW"/>
<keyword evidence="1" id="KW-0472">Membrane</keyword>
<feature type="domain" description="ComC supersandwich" evidence="3">
    <location>
        <begin position="1087"/>
        <end position="1302"/>
    </location>
</feature>
<feature type="domain" description="DUF7949" evidence="7">
    <location>
        <begin position="1027"/>
        <end position="1062"/>
    </location>
</feature>
<dbReference type="Pfam" id="PF25820">
    <property type="entry name" value="DUF7949"/>
    <property type="match status" value="1"/>
</dbReference>
<evidence type="ECO:0000313" key="8">
    <source>
        <dbReference type="EMBL" id="EAL68539.1"/>
    </source>
</evidence>
<dbReference type="Pfam" id="PF24893">
    <property type="entry name" value="DUF7743"/>
    <property type="match status" value="1"/>
</dbReference>
<dbReference type="FunCoup" id="Q86AX2">
    <property type="interactions" value="744"/>
</dbReference>
<dbReference type="InterPro" id="IPR055462">
    <property type="entry name" value="DUF7034"/>
</dbReference>
<dbReference type="PANTHER" id="PTHR31378:SF29">
    <property type="entry name" value="EGF-LIKE DOMAIN-CONTAINING PROTEIN-RELATED"/>
    <property type="match status" value="1"/>
</dbReference>
<evidence type="ECO:0000259" key="5">
    <source>
        <dbReference type="Pfam" id="PF23034"/>
    </source>
</evidence>
<dbReference type="PANTHER" id="PTHR31378">
    <property type="entry name" value="EGF-LIKE DOMAIN-CONTAINING PROTEIN-RELATED-RELATED"/>
    <property type="match status" value="1"/>
</dbReference>
<dbReference type="Pfam" id="PF23033">
    <property type="entry name" value="DUF7034"/>
    <property type="match status" value="1"/>
</dbReference>
<gene>
    <name evidence="8" type="ORF">DDB_G0277731</name>
</gene>
<organism evidence="8 9">
    <name type="scientific">Dictyostelium discoideum</name>
    <name type="common">Social amoeba</name>
    <dbReference type="NCBI Taxonomy" id="44689"/>
    <lineage>
        <taxon>Eukaryota</taxon>
        <taxon>Amoebozoa</taxon>
        <taxon>Evosea</taxon>
        <taxon>Eumycetozoa</taxon>
        <taxon>Dictyostelia</taxon>
        <taxon>Dictyosteliales</taxon>
        <taxon>Dictyosteliaceae</taxon>
        <taxon>Dictyostelium</taxon>
    </lineage>
</organism>
<protein>
    <submittedName>
        <fullName evidence="8">EGF-like domain-containing protein</fullName>
    </submittedName>
</protein>
<name>Q86AX2_DICDI</name>
<dbReference type="RefSeq" id="XP_642467.1">
    <property type="nucleotide sequence ID" value="XM_637375.1"/>
</dbReference>
<evidence type="ECO:0000256" key="1">
    <source>
        <dbReference type="SAM" id="Phobius"/>
    </source>
</evidence>
<feature type="chain" id="PRO_5004302274" evidence="2">
    <location>
        <begin position="21"/>
        <end position="1376"/>
    </location>
</feature>
<dbReference type="VEuPathDB" id="AmoebaDB:DDB_G0277731"/>
<evidence type="ECO:0000259" key="7">
    <source>
        <dbReference type="Pfam" id="PF25820"/>
    </source>
</evidence>
<dbReference type="Proteomes" id="UP000002195">
    <property type="component" value="Unassembled WGS sequence"/>
</dbReference>